<organism evidence="5 6">
    <name type="scientific">Pseudoalteromonas piratica</name>
    <dbReference type="NCBI Taxonomy" id="1348114"/>
    <lineage>
        <taxon>Bacteria</taxon>
        <taxon>Pseudomonadati</taxon>
        <taxon>Pseudomonadota</taxon>
        <taxon>Gammaproteobacteria</taxon>
        <taxon>Alteromonadales</taxon>
        <taxon>Pseudoalteromonadaceae</taxon>
        <taxon>Pseudoalteromonas</taxon>
    </lineage>
</organism>
<dbReference type="Gene3D" id="3.40.50.10610">
    <property type="entry name" value="ABC-type transport auxiliary lipoprotein component"/>
    <property type="match status" value="1"/>
</dbReference>
<dbReference type="AlphaFoldDB" id="A0A0A7ELH7"/>
<dbReference type="eggNOG" id="COG5616">
    <property type="taxonomic scope" value="Bacteria"/>
</dbReference>
<keyword evidence="3" id="KW-1133">Transmembrane helix</keyword>
<gene>
    <name evidence="5" type="ORF">OM33_21145</name>
</gene>
<dbReference type="SMART" id="SM00862">
    <property type="entry name" value="Trans_reg_C"/>
    <property type="match status" value="1"/>
</dbReference>
<dbReference type="GO" id="GO:0006355">
    <property type="term" value="P:regulation of DNA-templated transcription"/>
    <property type="evidence" value="ECO:0007669"/>
    <property type="project" value="InterPro"/>
</dbReference>
<feature type="transmembrane region" description="Helical" evidence="3">
    <location>
        <begin position="114"/>
        <end position="134"/>
    </location>
</feature>
<keyword evidence="3" id="KW-0812">Transmembrane</keyword>
<name>A0A0A7ELH7_9GAMM</name>
<keyword evidence="3" id="KW-0472">Membrane</keyword>
<sequence length="739" mass="83969">MTNTLQSTDEQKSIDNKSMQVLLLLIENSGNNVSKEQIINHVWQGSVVNDEILSVSISKIRKALGDNARQPTFIKTIPNVGYCLISDVIPLTENTLSDEQPLNTVNQQTNTLKYVVISGILLLITIISIISFYANNQESKTQNLANISSIAVLPFEDLIKNKDNIYYAEGLSDAIINQLSQVKDLKVISRDSSFNFRANRDPSIIGDSLKVEALLDGNLQQSADQLRVNVRIISTFDGRLLWAKSFDNQDTNVFLLQDQISHEVRKAFQPSSVPQISASTKIDSQAYEWFLMAQYFWRQRTPTSLLKAETYFKHSLELEPNYVDAHIGLAITYGQFHYYANWRAKESVDKGLPHIRQALTLKPNHPMALAAKGMLLTLKASYSENPQPLLDEAQTLFVHSLELEDNATTRHWYSSLLNRMGKEALVIENMEHAIALNPLSASLKNVYSQYLAIRGKVDTAQKLYNRALILEPDRASRIIESTHIFRNTPNSINAIAKWHLNNQGFFEYCSSDEYCEQVVFAYLSIGLDKEANKILARMVSKHDHFKQSLTLINYGRNNELMNAVSLLKQLSKRYPNNYKYKHGVAIAEYRAGLYTQAKESLLDLYPQWQNAHTIDVTTDNYSALTLYGATLLKLNKQESADQLLNNVAQFLHLDKVQDKAQAEMVLAQIYAQLSKPVEAKAHLNIALNLGWLETFDREWWTLKDSHLLKPIMNQIDVKELVATHQENVKQLAKTISLEF</sequence>
<dbReference type="SUPFAM" id="SSF46894">
    <property type="entry name" value="C-terminal effector domain of the bipartite response regulators"/>
    <property type="match status" value="1"/>
</dbReference>
<dbReference type="eggNOG" id="COG0457">
    <property type="taxonomic scope" value="Bacteria"/>
</dbReference>
<dbReference type="RefSeq" id="WP_040136592.1">
    <property type="nucleotide sequence ID" value="NZ_CP009889.1"/>
</dbReference>
<reference evidence="5 6" key="1">
    <citation type="submission" date="2014-11" db="EMBL/GenBank/DDBJ databases">
        <title>Complete Genome Sequence of Pseudoalteromonas sp. Strain OCN003 Isolated from Kaneohe Bay, Oahu, Hawaii.</title>
        <authorList>
            <person name="Beurmann S."/>
            <person name="Videau P."/>
            <person name="Ushijima B."/>
            <person name="Smith A.M."/>
            <person name="Aeby G.S."/>
            <person name="Callahan S.M."/>
            <person name="Belcaid M."/>
        </authorList>
    </citation>
    <scope>NUCLEOTIDE SEQUENCE [LARGE SCALE GENOMIC DNA]</scope>
    <source>
        <strain evidence="5 6">OCN003</strain>
    </source>
</reference>
<evidence type="ECO:0000256" key="2">
    <source>
        <dbReference type="PROSITE-ProRule" id="PRU01091"/>
    </source>
</evidence>
<dbReference type="HOGENOM" id="CLU_375471_0_0_6"/>
<accession>A0A0A7ELH7</accession>
<keyword evidence="6" id="KW-1185">Reference proteome</keyword>
<evidence type="ECO:0000259" key="4">
    <source>
        <dbReference type="PROSITE" id="PS51755"/>
    </source>
</evidence>
<dbReference type="CDD" id="cd00383">
    <property type="entry name" value="trans_reg_C"/>
    <property type="match status" value="1"/>
</dbReference>
<dbReference type="Pfam" id="PF00486">
    <property type="entry name" value="Trans_reg_C"/>
    <property type="match status" value="1"/>
</dbReference>
<protein>
    <recommendedName>
        <fullName evidence="4">OmpR/PhoB-type domain-containing protein</fullName>
    </recommendedName>
</protein>
<dbReference type="InterPro" id="IPR001867">
    <property type="entry name" value="OmpR/PhoB-type_DNA-bd"/>
</dbReference>
<dbReference type="SUPFAM" id="SSF48452">
    <property type="entry name" value="TPR-like"/>
    <property type="match status" value="1"/>
</dbReference>
<dbReference type="Gene3D" id="1.25.40.10">
    <property type="entry name" value="Tetratricopeptide repeat domain"/>
    <property type="match status" value="3"/>
</dbReference>
<dbReference type="GO" id="GO:0003677">
    <property type="term" value="F:DNA binding"/>
    <property type="evidence" value="ECO:0007669"/>
    <property type="project" value="UniProtKB-UniRule"/>
</dbReference>
<evidence type="ECO:0000313" key="6">
    <source>
        <dbReference type="Proteomes" id="UP000030341"/>
    </source>
</evidence>
<proteinExistence type="predicted"/>
<dbReference type="STRING" id="1348114.OM33_21145"/>
<dbReference type="OrthoDB" id="7052061at2"/>
<dbReference type="EMBL" id="CP009889">
    <property type="protein sequence ID" value="AIY67525.1"/>
    <property type="molecule type" value="Genomic_DNA"/>
</dbReference>
<dbReference type="InterPro" id="IPR036388">
    <property type="entry name" value="WH-like_DNA-bd_sf"/>
</dbReference>
<feature type="domain" description="OmpR/PhoB-type" evidence="4">
    <location>
        <begin position="1"/>
        <end position="86"/>
    </location>
</feature>
<evidence type="ECO:0000313" key="5">
    <source>
        <dbReference type="EMBL" id="AIY67525.1"/>
    </source>
</evidence>
<evidence type="ECO:0000256" key="3">
    <source>
        <dbReference type="SAM" id="Phobius"/>
    </source>
</evidence>
<dbReference type="Gene3D" id="1.10.10.10">
    <property type="entry name" value="Winged helix-like DNA-binding domain superfamily/Winged helix DNA-binding domain"/>
    <property type="match status" value="1"/>
</dbReference>
<dbReference type="eggNOG" id="COG3710">
    <property type="taxonomic scope" value="Bacteria"/>
</dbReference>
<feature type="DNA-binding region" description="OmpR/PhoB-type" evidence="2">
    <location>
        <begin position="1"/>
        <end position="86"/>
    </location>
</feature>
<dbReference type="PROSITE" id="PS51755">
    <property type="entry name" value="OMPR_PHOB"/>
    <property type="match status" value="1"/>
</dbReference>
<keyword evidence="1 2" id="KW-0238">DNA-binding</keyword>
<dbReference type="InterPro" id="IPR011990">
    <property type="entry name" value="TPR-like_helical_dom_sf"/>
</dbReference>
<evidence type="ECO:0000256" key="1">
    <source>
        <dbReference type="ARBA" id="ARBA00023125"/>
    </source>
</evidence>
<dbReference type="KEGG" id="pseo:OM33_21145"/>
<dbReference type="InterPro" id="IPR016032">
    <property type="entry name" value="Sig_transdc_resp-reg_C-effctor"/>
</dbReference>
<dbReference type="GO" id="GO:0000160">
    <property type="term" value="P:phosphorelay signal transduction system"/>
    <property type="evidence" value="ECO:0007669"/>
    <property type="project" value="InterPro"/>
</dbReference>
<dbReference type="Proteomes" id="UP000030341">
    <property type="component" value="Chromosome 2"/>
</dbReference>